<dbReference type="RefSeq" id="WP_326074788.1">
    <property type="nucleotide sequence ID" value="NZ_JARLKY010000079.1"/>
</dbReference>
<accession>A0ABU6G9F4</accession>
<dbReference type="EMBL" id="JARLKY010000079">
    <property type="protein sequence ID" value="MEC0230786.1"/>
    <property type="molecule type" value="Genomic_DNA"/>
</dbReference>
<comment type="caution">
    <text evidence="1">The sequence shown here is derived from an EMBL/GenBank/DDBJ whole genome shotgun (WGS) entry which is preliminary data.</text>
</comment>
<sequence>TGTGTGQQQNLSCPRVGLLLKEQLFLFGCSFDSLSHSNLNTGSVGKLPVLTGKCSLKSGDMFVK</sequence>
<proteinExistence type="predicted"/>
<name>A0ABU6G9F4_9BACL</name>
<reference evidence="1 2" key="1">
    <citation type="submission" date="2023-03" db="EMBL/GenBank/DDBJ databases">
        <title>Bacillus Genome Sequencing.</title>
        <authorList>
            <person name="Dunlap C."/>
        </authorList>
    </citation>
    <scope>NUCLEOTIDE SEQUENCE [LARGE SCALE GENOMIC DNA]</scope>
    <source>
        <strain evidence="1 2">BD-533</strain>
    </source>
</reference>
<organism evidence="1 2">
    <name type="scientific">Paenibacillus alba</name>
    <dbReference type="NCBI Taxonomy" id="1197127"/>
    <lineage>
        <taxon>Bacteria</taxon>
        <taxon>Bacillati</taxon>
        <taxon>Bacillota</taxon>
        <taxon>Bacilli</taxon>
        <taxon>Bacillales</taxon>
        <taxon>Paenibacillaceae</taxon>
        <taxon>Paenibacillus</taxon>
    </lineage>
</organism>
<protein>
    <submittedName>
        <fullName evidence="1">Uncharacterized protein</fullName>
    </submittedName>
</protein>
<evidence type="ECO:0000313" key="2">
    <source>
        <dbReference type="Proteomes" id="UP001338137"/>
    </source>
</evidence>
<gene>
    <name evidence="1" type="ORF">P4I72_27185</name>
</gene>
<keyword evidence="2" id="KW-1185">Reference proteome</keyword>
<dbReference type="Proteomes" id="UP001338137">
    <property type="component" value="Unassembled WGS sequence"/>
</dbReference>
<feature type="non-terminal residue" evidence="1">
    <location>
        <position position="1"/>
    </location>
</feature>
<evidence type="ECO:0000313" key="1">
    <source>
        <dbReference type="EMBL" id="MEC0230786.1"/>
    </source>
</evidence>